<proteinExistence type="predicted"/>
<dbReference type="Proteomes" id="UP000824633">
    <property type="component" value="Chromosome"/>
</dbReference>
<keyword evidence="2" id="KW-1185">Reference proteome</keyword>
<evidence type="ECO:0000313" key="2">
    <source>
        <dbReference type="Proteomes" id="UP000824633"/>
    </source>
</evidence>
<dbReference type="EMBL" id="AP024849">
    <property type="protein sequence ID" value="BCZ44620.1"/>
    <property type="molecule type" value="Genomic_DNA"/>
</dbReference>
<dbReference type="RefSeq" id="WP_224036287.1">
    <property type="nucleotide sequence ID" value="NZ_AP024849.1"/>
</dbReference>
<name>A0ABN6IQY5_9CLOT</name>
<organism evidence="1 2">
    <name type="scientific">Clostridium gelidum</name>
    <dbReference type="NCBI Taxonomy" id="704125"/>
    <lineage>
        <taxon>Bacteria</taxon>
        <taxon>Bacillati</taxon>
        <taxon>Bacillota</taxon>
        <taxon>Clostridia</taxon>
        <taxon>Eubacteriales</taxon>
        <taxon>Clostridiaceae</taxon>
        <taxon>Clostridium</taxon>
    </lineage>
</organism>
<protein>
    <submittedName>
        <fullName evidence="1">Uncharacterized protein</fullName>
    </submittedName>
</protein>
<sequence length="72" mass="8468">MPLTERGHDVIIDSQFEGMISNGRKELINKYGSKKNIPESEIQFFDQMVNKEENKINIELMDEIISFYDEQV</sequence>
<gene>
    <name evidence="1" type="ORF">psyc5s11_06870</name>
</gene>
<evidence type="ECO:0000313" key="1">
    <source>
        <dbReference type="EMBL" id="BCZ44620.1"/>
    </source>
</evidence>
<accession>A0ABN6IQY5</accession>
<reference evidence="2" key="1">
    <citation type="submission" date="2021-07" db="EMBL/GenBank/DDBJ databases">
        <title>Complete genome sequencing of a Clostridium isolate.</title>
        <authorList>
            <person name="Ueki A."/>
            <person name="Tonouchi A."/>
        </authorList>
    </citation>
    <scope>NUCLEOTIDE SEQUENCE [LARGE SCALE GENOMIC DNA]</scope>
    <source>
        <strain evidence="2">C5S11</strain>
    </source>
</reference>